<evidence type="ECO:0000313" key="1">
    <source>
        <dbReference type="EMBL" id="MCM2676271.1"/>
    </source>
</evidence>
<keyword evidence="2" id="KW-1185">Reference proteome</keyword>
<name>A0ABT0XK53_9BACI</name>
<dbReference type="EMBL" id="JAMQJY010000001">
    <property type="protein sequence ID" value="MCM2676271.1"/>
    <property type="molecule type" value="Genomic_DNA"/>
</dbReference>
<comment type="caution">
    <text evidence="1">The sequence shown here is derived from an EMBL/GenBank/DDBJ whole genome shotgun (WGS) entry which is preliminary data.</text>
</comment>
<organism evidence="1 2">
    <name type="scientific">Alkalicoccobacillus plakortidis</name>
    <dbReference type="NCBI Taxonomy" id="444060"/>
    <lineage>
        <taxon>Bacteria</taxon>
        <taxon>Bacillati</taxon>
        <taxon>Bacillota</taxon>
        <taxon>Bacilli</taxon>
        <taxon>Bacillales</taxon>
        <taxon>Bacillaceae</taxon>
        <taxon>Alkalicoccobacillus</taxon>
    </lineage>
</organism>
<accession>A0ABT0XK53</accession>
<sequence>MDKPKAIFCIICFLFLVGCEQKTDEAMAYEQDGELLHEEKAEILERMSVPQKEESERVLTNGEQIVAEMENNERFHEFQVPTGRYTIVDGGGSAGNVSVHNEAGELLFHDILYGPPFAPYEITVTIDETDTISFDGFDILLLTPFPKEFTATISSGIWEVGLDIEPGTYQIIPTMPGIATIELFSEEAEPRVYEVIGDEVEGATITLSLEEGDILRVTGMSGIMLEGVK</sequence>
<reference evidence="1" key="1">
    <citation type="submission" date="2022-06" db="EMBL/GenBank/DDBJ databases">
        <title>Alkalicoccobacillus porphyridii sp. nov., isolated from a marine red alga, Porphyridium purpureum and reclassification of Shouchella plakortidis and Shouchella gibsonii as Alkalicoccobacillus plakortidis comb. nov. and Alkalicoccobacillus gibsonii comb. nov.</title>
        <authorList>
            <person name="Kim K.H."/>
            <person name="Lee J.K."/>
            <person name="Han D.M."/>
            <person name="Baek J.H."/>
            <person name="Jeon C.O."/>
        </authorList>
    </citation>
    <scope>NUCLEOTIDE SEQUENCE</scope>
    <source>
        <strain evidence="1">DSM 19153</strain>
    </source>
</reference>
<dbReference type="Proteomes" id="UP001203665">
    <property type="component" value="Unassembled WGS sequence"/>
</dbReference>
<gene>
    <name evidence="1" type="ORF">NDM98_12705</name>
</gene>
<dbReference type="PROSITE" id="PS51257">
    <property type="entry name" value="PROKAR_LIPOPROTEIN"/>
    <property type="match status" value="1"/>
</dbReference>
<evidence type="ECO:0008006" key="3">
    <source>
        <dbReference type="Google" id="ProtNLM"/>
    </source>
</evidence>
<evidence type="ECO:0000313" key="2">
    <source>
        <dbReference type="Proteomes" id="UP001203665"/>
    </source>
</evidence>
<dbReference type="RefSeq" id="WP_251608185.1">
    <property type="nucleotide sequence ID" value="NZ_JAMQJY010000001.1"/>
</dbReference>
<protein>
    <recommendedName>
        <fullName evidence="3">Lipoprotein</fullName>
    </recommendedName>
</protein>
<proteinExistence type="predicted"/>